<keyword evidence="2 4" id="KW-0808">Transferase</keyword>
<dbReference type="PROSITE" id="PS00445">
    <property type="entry name" value="FGGY_KINASES_2"/>
    <property type="match status" value="1"/>
</dbReference>
<dbReference type="InterPro" id="IPR018484">
    <property type="entry name" value="FGGY_N"/>
</dbReference>
<dbReference type="GO" id="GO:0016773">
    <property type="term" value="F:phosphotransferase activity, alcohol group as acceptor"/>
    <property type="evidence" value="ECO:0007669"/>
    <property type="project" value="InterPro"/>
</dbReference>
<dbReference type="Pfam" id="PF02782">
    <property type="entry name" value="FGGY_C"/>
    <property type="match status" value="1"/>
</dbReference>
<dbReference type="PROSITE" id="PS00933">
    <property type="entry name" value="FGGY_KINASES_1"/>
    <property type="match status" value="1"/>
</dbReference>
<feature type="domain" description="Carbohydrate kinase FGGY C-terminal" evidence="6">
    <location>
        <begin position="259"/>
        <end position="442"/>
    </location>
</feature>
<dbReference type="CDD" id="cd07770">
    <property type="entry name" value="ASKHA_NBD_FGGY_GntK"/>
    <property type="match status" value="1"/>
</dbReference>
<sequence>MSEQTPYIIGVDIGTSSAKTIGLNIQNGAVSGVFQQAYPTHYPQPGYAEQDPLLLLDAVKTGIKNVVAEAGYPPAAIAFSSAMHSIMAIDVNGEVLTPLIIWADNRSEPQALALRNSPSGKLLYQQTGTPVHAMSPLCKLRWMQEQQPHLFARAAIFSGIKEFILHHFLGRYVTDHSIASATGLFDITTLQWSAEALHYAGITAAQLPSPVPANTRLTGLLPAVAAELGVPADTPLIIGGSDGCLAQLGSRALDAGHATITIGTSSAVRMAGSRPQTDAQERLFTYLLTDEVYITGGASNNGGALLQWLVRDFLQQPLTSLPSLVTAALEADTGGLICLPYLLGERAPIWNSHATAAFIGIRPFHKAAHFMRAMLEGICFALLSIKSALEETAGPVQRISVSGGFTATPGWIQLLADIFGQEMELSQQNDASAIGAIMLAARELQLPWPGGDNQPANTFYPDRSLYAGYQQRYRRFLRLYEVLEEVEPQ</sequence>
<evidence type="ECO:0000259" key="6">
    <source>
        <dbReference type="Pfam" id="PF02782"/>
    </source>
</evidence>
<evidence type="ECO:0000259" key="5">
    <source>
        <dbReference type="Pfam" id="PF00370"/>
    </source>
</evidence>
<evidence type="ECO:0000256" key="2">
    <source>
        <dbReference type="ARBA" id="ARBA00022679"/>
    </source>
</evidence>
<dbReference type="GO" id="GO:0016301">
    <property type="term" value="F:kinase activity"/>
    <property type="evidence" value="ECO:0007669"/>
    <property type="project" value="UniProtKB-KW"/>
</dbReference>
<dbReference type="Proteomes" id="UP000253410">
    <property type="component" value="Unassembled WGS sequence"/>
</dbReference>
<accession>A0A365Y4N9</accession>
<dbReference type="Gene3D" id="3.30.420.40">
    <property type="match status" value="2"/>
</dbReference>
<gene>
    <name evidence="7" type="ORF">DF182_13680</name>
</gene>
<comment type="caution">
    <text evidence="7">The sequence shown here is derived from an EMBL/GenBank/DDBJ whole genome shotgun (WGS) entry which is preliminary data.</text>
</comment>
<dbReference type="PIRSF" id="PIRSF000538">
    <property type="entry name" value="GlpK"/>
    <property type="match status" value="1"/>
</dbReference>
<evidence type="ECO:0000256" key="4">
    <source>
        <dbReference type="RuleBase" id="RU003733"/>
    </source>
</evidence>
<dbReference type="AlphaFoldDB" id="A0A365Y4N9"/>
<evidence type="ECO:0000313" key="7">
    <source>
        <dbReference type="EMBL" id="RBL93556.1"/>
    </source>
</evidence>
<evidence type="ECO:0000256" key="3">
    <source>
        <dbReference type="ARBA" id="ARBA00022777"/>
    </source>
</evidence>
<dbReference type="InterPro" id="IPR050406">
    <property type="entry name" value="FGGY_Carb_Kinase"/>
</dbReference>
<feature type="domain" description="Carbohydrate kinase FGGY N-terminal" evidence="5">
    <location>
        <begin position="7"/>
        <end position="249"/>
    </location>
</feature>
<organism evidence="7 8">
    <name type="scientific">Chitinophaga flava</name>
    <dbReference type="NCBI Taxonomy" id="2259036"/>
    <lineage>
        <taxon>Bacteria</taxon>
        <taxon>Pseudomonadati</taxon>
        <taxon>Bacteroidota</taxon>
        <taxon>Chitinophagia</taxon>
        <taxon>Chitinophagales</taxon>
        <taxon>Chitinophagaceae</taxon>
        <taxon>Chitinophaga</taxon>
    </lineage>
</organism>
<evidence type="ECO:0000256" key="1">
    <source>
        <dbReference type="ARBA" id="ARBA00009156"/>
    </source>
</evidence>
<dbReference type="OrthoDB" id="9805576at2"/>
<dbReference type="InterPro" id="IPR018485">
    <property type="entry name" value="FGGY_C"/>
</dbReference>
<dbReference type="GO" id="GO:0005975">
    <property type="term" value="P:carbohydrate metabolic process"/>
    <property type="evidence" value="ECO:0007669"/>
    <property type="project" value="InterPro"/>
</dbReference>
<keyword evidence="8" id="KW-1185">Reference proteome</keyword>
<dbReference type="InterPro" id="IPR043129">
    <property type="entry name" value="ATPase_NBD"/>
</dbReference>
<dbReference type="PANTHER" id="PTHR43095:SF2">
    <property type="entry name" value="GLUCONOKINASE"/>
    <property type="match status" value="1"/>
</dbReference>
<dbReference type="InterPro" id="IPR018483">
    <property type="entry name" value="Carb_kinase_FGGY_CS"/>
</dbReference>
<dbReference type="Pfam" id="PF00370">
    <property type="entry name" value="FGGY_N"/>
    <property type="match status" value="1"/>
</dbReference>
<dbReference type="PANTHER" id="PTHR43095">
    <property type="entry name" value="SUGAR KINASE"/>
    <property type="match status" value="1"/>
</dbReference>
<keyword evidence="3 4" id="KW-0418">Kinase</keyword>
<evidence type="ECO:0008006" key="9">
    <source>
        <dbReference type="Google" id="ProtNLM"/>
    </source>
</evidence>
<dbReference type="RefSeq" id="WP_113616154.1">
    <property type="nucleotide sequence ID" value="NZ_QFFJ01000001.1"/>
</dbReference>
<comment type="similarity">
    <text evidence="1 4">Belongs to the FGGY kinase family.</text>
</comment>
<dbReference type="InterPro" id="IPR000577">
    <property type="entry name" value="Carb_kinase_FGGY"/>
</dbReference>
<protein>
    <recommendedName>
        <fullName evidence="9">Gluconate kinase</fullName>
    </recommendedName>
</protein>
<proteinExistence type="inferred from homology"/>
<dbReference type="EMBL" id="QFFJ01000001">
    <property type="protein sequence ID" value="RBL93556.1"/>
    <property type="molecule type" value="Genomic_DNA"/>
</dbReference>
<reference evidence="7 8" key="1">
    <citation type="submission" date="2018-05" db="EMBL/GenBank/DDBJ databases">
        <title>Chitinophaga sp. K3CV102501T nov., isolated from isolated from a monsoon evergreen broad-leaved forest soil.</title>
        <authorList>
            <person name="Lv Y."/>
        </authorList>
    </citation>
    <scope>NUCLEOTIDE SEQUENCE [LARGE SCALE GENOMIC DNA]</scope>
    <source>
        <strain evidence="7 8">GDMCC 1.1325</strain>
    </source>
</reference>
<name>A0A365Y4N9_9BACT</name>
<evidence type="ECO:0000313" key="8">
    <source>
        <dbReference type="Proteomes" id="UP000253410"/>
    </source>
</evidence>
<dbReference type="SUPFAM" id="SSF53067">
    <property type="entry name" value="Actin-like ATPase domain"/>
    <property type="match status" value="2"/>
</dbReference>